<proteinExistence type="predicted"/>
<keyword evidence="4" id="KW-1185">Reference proteome</keyword>
<dbReference type="AlphaFoldDB" id="A0A3M8ASJ2"/>
<reference evidence="1 4" key="2">
    <citation type="submission" date="2019-06" db="EMBL/GenBank/DDBJ databases">
        <title>Whole genome shotgun sequence of Brevibacillus agri NBRC 15538.</title>
        <authorList>
            <person name="Hosoyama A."/>
            <person name="Uohara A."/>
            <person name="Ohji S."/>
            <person name="Ichikawa N."/>
        </authorList>
    </citation>
    <scope>NUCLEOTIDE SEQUENCE [LARGE SCALE GENOMIC DNA]</scope>
    <source>
        <strain evidence="1 4">NBRC 15538</strain>
    </source>
</reference>
<evidence type="ECO:0000313" key="3">
    <source>
        <dbReference type="Proteomes" id="UP000276178"/>
    </source>
</evidence>
<organism evidence="2 3">
    <name type="scientific">Brevibacillus agri</name>
    <dbReference type="NCBI Taxonomy" id="51101"/>
    <lineage>
        <taxon>Bacteria</taxon>
        <taxon>Bacillati</taxon>
        <taxon>Bacillota</taxon>
        <taxon>Bacilli</taxon>
        <taxon>Bacillales</taxon>
        <taxon>Paenibacillaceae</taxon>
        <taxon>Brevibacillus</taxon>
    </lineage>
</organism>
<dbReference type="Proteomes" id="UP000317180">
    <property type="component" value="Unassembled WGS sequence"/>
</dbReference>
<accession>A0A3M8ASJ2</accession>
<dbReference type="OrthoDB" id="2472714at2"/>
<dbReference type="EMBL" id="BJOD01000011">
    <property type="protein sequence ID" value="GED25250.1"/>
    <property type="molecule type" value="Genomic_DNA"/>
</dbReference>
<reference evidence="2 3" key="1">
    <citation type="submission" date="2018-10" db="EMBL/GenBank/DDBJ databases">
        <title>Phylogenomics of Brevibacillus.</title>
        <authorList>
            <person name="Dunlap C."/>
        </authorList>
    </citation>
    <scope>NUCLEOTIDE SEQUENCE [LARGE SCALE GENOMIC DNA]</scope>
    <source>
        <strain evidence="2 3">NRRL NRS 1219</strain>
    </source>
</reference>
<protein>
    <submittedName>
        <fullName evidence="2">Uncharacterized protein</fullName>
    </submittedName>
</protein>
<dbReference type="RefSeq" id="WP_005828949.1">
    <property type="nucleotide sequence ID" value="NZ_BJOD01000011.1"/>
</dbReference>
<evidence type="ECO:0000313" key="1">
    <source>
        <dbReference type="EMBL" id="GED25250.1"/>
    </source>
</evidence>
<dbReference type="GeneID" id="82810754"/>
<dbReference type="Proteomes" id="UP000276178">
    <property type="component" value="Unassembled WGS sequence"/>
</dbReference>
<comment type="caution">
    <text evidence="2">The sequence shown here is derived from an EMBL/GenBank/DDBJ whole genome shotgun (WGS) entry which is preliminary data.</text>
</comment>
<name>A0A3M8ASJ2_9BACL</name>
<sequence>MLQLLVEKLNQLLSARGMITDIVLRSDRSLLEDEEMREVMISFAGTFEEEQPVATIHLFLLEDEKSCEVEVEIAYPYELAAEQIQALWAQARSRVAECSLSEKRRYIEPGKLAETSVQVDYHFVVQTPQSAAEEADLNETLERFAADLGELVKLG</sequence>
<evidence type="ECO:0000313" key="2">
    <source>
        <dbReference type="EMBL" id="RNB54181.1"/>
    </source>
</evidence>
<gene>
    <name evidence="1" type="ORF">BAG01nite_13520</name>
    <name evidence="2" type="ORF">EB820_14835</name>
</gene>
<dbReference type="EMBL" id="RHHN01000042">
    <property type="protein sequence ID" value="RNB54181.1"/>
    <property type="molecule type" value="Genomic_DNA"/>
</dbReference>
<evidence type="ECO:0000313" key="4">
    <source>
        <dbReference type="Proteomes" id="UP000317180"/>
    </source>
</evidence>